<sequence>MFIPSVHAETDTPVLHQFIRENPLGMLITGLKSSQDFLQCTHVPFILDFPEETNDSAPLGRLRAHIAKQNPQVKAMIEALETKLNVLDLEDEVLVVFNGRHDHYVTPKYYIETKPDSGKVVPTWNYVAVQVYGKLSLHYDSKTAEAGEFLAKQIRDLSMHTETSVMGYTGGERPQPWKVEDAPERYIELMLRNIVGVEIRIEKIQGRFKMSQEMRAGDREGVVNGFASLGSEMGEAMSALVRERGVLHDGKKGKV</sequence>
<proteinExistence type="predicted"/>
<dbReference type="PANTHER" id="PTHR35802:SF1">
    <property type="entry name" value="PROTEASE SYNTHASE AND SPORULATION PROTEIN PAI 2"/>
    <property type="match status" value="1"/>
</dbReference>
<dbReference type="PANTHER" id="PTHR35802">
    <property type="entry name" value="PROTEASE SYNTHASE AND SPORULATION PROTEIN PAI 2"/>
    <property type="match status" value="1"/>
</dbReference>
<dbReference type="Gene3D" id="2.30.110.10">
    <property type="entry name" value="Electron Transport, Fmn-binding Protein, Chain A"/>
    <property type="match status" value="1"/>
</dbReference>
<evidence type="ECO:0000313" key="1">
    <source>
        <dbReference type="EMBL" id="KAE8389077.1"/>
    </source>
</evidence>
<name>A0A5N7C5T0_PETAA</name>
<reference evidence="1" key="1">
    <citation type="submission" date="2019-04" db="EMBL/GenBank/DDBJ databases">
        <title>Friends and foes A comparative genomics studyof 23 Aspergillus species from section Flavi.</title>
        <authorList>
            <consortium name="DOE Joint Genome Institute"/>
            <person name="Kjaerbolling I."/>
            <person name="Vesth T."/>
            <person name="Frisvad J.C."/>
            <person name="Nybo J.L."/>
            <person name="Theobald S."/>
            <person name="Kildgaard S."/>
            <person name="Isbrandt T."/>
            <person name="Kuo A."/>
            <person name="Sato A."/>
            <person name="Lyhne E.K."/>
            <person name="Kogle M.E."/>
            <person name="Wiebenga A."/>
            <person name="Kun R.S."/>
            <person name="Lubbers R.J."/>
            <person name="Makela M.R."/>
            <person name="Barry K."/>
            <person name="Chovatia M."/>
            <person name="Clum A."/>
            <person name="Daum C."/>
            <person name="Haridas S."/>
            <person name="He G."/>
            <person name="LaButti K."/>
            <person name="Lipzen A."/>
            <person name="Mondo S."/>
            <person name="Riley R."/>
            <person name="Salamov A."/>
            <person name="Simmons B.A."/>
            <person name="Magnuson J.K."/>
            <person name="Henrissat B."/>
            <person name="Mortensen U.H."/>
            <person name="Larsen T.O."/>
            <person name="Devries R.P."/>
            <person name="Grigoriev I.V."/>
            <person name="Machida M."/>
            <person name="Baker S.E."/>
            <person name="Andersen M.R."/>
        </authorList>
    </citation>
    <scope>NUCLEOTIDE SEQUENCE [LARGE SCALE GENOMIC DNA]</scope>
    <source>
        <strain evidence="1">IBT 14317</strain>
    </source>
</reference>
<organism evidence="1">
    <name type="scientific">Petromyces alliaceus</name>
    <name type="common">Aspergillus alliaceus</name>
    <dbReference type="NCBI Taxonomy" id="209559"/>
    <lineage>
        <taxon>Eukaryota</taxon>
        <taxon>Fungi</taxon>
        <taxon>Dikarya</taxon>
        <taxon>Ascomycota</taxon>
        <taxon>Pezizomycotina</taxon>
        <taxon>Eurotiomycetes</taxon>
        <taxon>Eurotiomycetidae</taxon>
        <taxon>Eurotiales</taxon>
        <taxon>Aspergillaceae</taxon>
        <taxon>Aspergillus</taxon>
        <taxon>Aspergillus subgen. Circumdati</taxon>
    </lineage>
</organism>
<dbReference type="InterPro" id="IPR007396">
    <property type="entry name" value="TR_PAI2-type"/>
</dbReference>
<dbReference type="PIRSF" id="PIRSF010372">
    <property type="entry name" value="PaiB"/>
    <property type="match status" value="1"/>
</dbReference>
<dbReference type="AlphaFoldDB" id="A0A5N7C5T0"/>
<dbReference type="InterPro" id="IPR012349">
    <property type="entry name" value="Split_barrel_FMN-bd"/>
</dbReference>
<dbReference type="EMBL" id="ML735270">
    <property type="protein sequence ID" value="KAE8389077.1"/>
    <property type="molecule type" value="Genomic_DNA"/>
</dbReference>
<dbReference type="SUPFAM" id="SSF50475">
    <property type="entry name" value="FMN-binding split barrel"/>
    <property type="match status" value="1"/>
</dbReference>
<dbReference type="OrthoDB" id="2101473at2759"/>
<protein>
    <submittedName>
        <fullName evidence="1">Putative FMN-binding domain-containing protein</fullName>
    </submittedName>
</protein>
<gene>
    <name evidence="1" type="ORF">BDV23DRAFT_194713</name>
</gene>
<dbReference type="Pfam" id="PF04299">
    <property type="entry name" value="FMN_bind_2"/>
    <property type="match status" value="1"/>
</dbReference>
<accession>A0A5N7C5T0</accession>
<dbReference type="Proteomes" id="UP000326877">
    <property type="component" value="Unassembled WGS sequence"/>
</dbReference>